<dbReference type="Pfam" id="PF07837">
    <property type="entry name" value="FTCD_N"/>
    <property type="match status" value="1"/>
</dbReference>
<keyword evidence="11" id="KW-1185">Reference proteome</keyword>
<reference evidence="10" key="1">
    <citation type="journal article" date="2014" name="Int. J. Syst. Evol. Microbiol.">
        <title>Complete genome sequence of Corynebacterium casei LMG S-19264T (=DSM 44701T), isolated from a smear-ripened cheese.</title>
        <authorList>
            <consortium name="US DOE Joint Genome Institute (JGI-PGF)"/>
            <person name="Walter F."/>
            <person name="Albersmeier A."/>
            <person name="Kalinowski J."/>
            <person name="Ruckert C."/>
        </authorList>
    </citation>
    <scope>NUCLEOTIDE SEQUENCE</scope>
    <source>
        <strain evidence="10">JCM 13583</strain>
    </source>
</reference>
<dbReference type="InterPro" id="IPR004227">
    <property type="entry name" value="Formiminotransferase_cat"/>
</dbReference>
<evidence type="ECO:0000256" key="5">
    <source>
        <dbReference type="ARBA" id="ARBA00022679"/>
    </source>
</evidence>
<evidence type="ECO:0000256" key="1">
    <source>
        <dbReference type="ARBA" id="ARBA00004496"/>
    </source>
</evidence>
<evidence type="ECO:0000259" key="8">
    <source>
        <dbReference type="SMART" id="SM01221"/>
    </source>
</evidence>
<dbReference type="InterPro" id="IPR013802">
    <property type="entry name" value="Formiminotransferase_C"/>
</dbReference>
<accession>A0AA37BQ08</accession>
<evidence type="ECO:0000256" key="4">
    <source>
        <dbReference type="ARBA" id="ARBA00022490"/>
    </source>
</evidence>
<dbReference type="Gene3D" id="3.30.990.10">
    <property type="entry name" value="Formiminotransferase, N-terminal subdomain"/>
    <property type="match status" value="1"/>
</dbReference>
<dbReference type="EC" id="2.1.2.5" evidence="3"/>
<dbReference type="GO" id="GO:0030409">
    <property type="term" value="F:glutamate formimidoyltransferase activity"/>
    <property type="evidence" value="ECO:0007669"/>
    <property type="project" value="UniProtKB-EC"/>
</dbReference>
<protein>
    <recommendedName>
        <fullName evidence="3">glutamate formimidoyltransferase</fullName>
        <ecNumber evidence="3">2.1.2.5</ecNumber>
    </recommendedName>
</protein>
<proteinExistence type="predicted"/>
<dbReference type="GO" id="GO:0005737">
    <property type="term" value="C:cytoplasm"/>
    <property type="evidence" value="ECO:0007669"/>
    <property type="project" value="UniProtKB-SubCell"/>
</dbReference>
<dbReference type="GO" id="GO:0005542">
    <property type="term" value="F:folic acid binding"/>
    <property type="evidence" value="ECO:0007669"/>
    <property type="project" value="UniProtKB-KW"/>
</dbReference>
<dbReference type="PANTHER" id="PTHR12234:SF8">
    <property type="entry name" value="FORMIMINOTRANSFERASE-CYCLODEAMINASE"/>
    <property type="match status" value="1"/>
</dbReference>
<dbReference type="InterPro" id="IPR051623">
    <property type="entry name" value="FTCD"/>
</dbReference>
<feature type="domain" description="Formiminotransferase N-terminal subdomain" evidence="9">
    <location>
        <begin position="2"/>
        <end position="180"/>
    </location>
</feature>
<dbReference type="RefSeq" id="WP_188679644.1">
    <property type="nucleotide sequence ID" value="NZ_BMNY01000001.1"/>
</dbReference>
<evidence type="ECO:0000313" key="11">
    <source>
        <dbReference type="Proteomes" id="UP000632195"/>
    </source>
</evidence>
<evidence type="ECO:0000256" key="2">
    <source>
        <dbReference type="ARBA" id="ARBA00005082"/>
    </source>
</evidence>
<comment type="subcellular location">
    <subcellularLocation>
        <location evidence="1">Cytoplasm</location>
    </subcellularLocation>
</comment>
<dbReference type="GO" id="GO:0006547">
    <property type="term" value="P:L-histidine metabolic process"/>
    <property type="evidence" value="ECO:0007669"/>
    <property type="project" value="UniProtKB-KW"/>
</dbReference>
<dbReference type="SMART" id="SM01221">
    <property type="entry name" value="FTCD"/>
    <property type="match status" value="1"/>
</dbReference>
<sequence length="298" mass="33158">MKLVECVPNFSEGRVKARVDEIASSISSVEGVRILDIEMDENHNRSVITFVCPIDRAVEAAFRGIKKASELIDLDRHTGAHPRFGAADVVPFVPLSGVTMDECVALARELGKRVGEELQIPVFLYGEAAMREERRSLENIRSQGFQYEQLKTAIAEERWKPDFGPSSVGKAGATIIGARDFLIAYNVNLNTSNLNIGKKIAKALRARDGGLTFVKALSFYLEDKKMVQISMNLTNFNKTPIYRAFELVKLEASRYGVNVVESEIVGLVPLDALLESAKFYLQLNGFKNSQVLEKKLWG</sequence>
<keyword evidence="5" id="KW-0808">Transferase</keyword>
<evidence type="ECO:0000259" key="9">
    <source>
        <dbReference type="SMART" id="SM01222"/>
    </source>
</evidence>
<keyword evidence="4" id="KW-0963">Cytoplasm</keyword>
<dbReference type="PANTHER" id="PTHR12234">
    <property type="entry name" value="FORMIMINOTRANSFERASE-CYCLODEAMINASE"/>
    <property type="match status" value="1"/>
</dbReference>
<organism evidence="10 11">
    <name type="scientific">Thermogymnomonas acidicola</name>
    <dbReference type="NCBI Taxonomy" id="399579"/>
    <lineage>
        <taxon>Archaea</taxon>
        <taxon>Methanobacteriati</taxon>
        <taxon>Thermoplasmatota</taxon>
        <taxon>Thermoplasmata</taxon>
        <taxon>Thermoplasmatales</taxon>
        <taxon>Thermogymnomonas</taxon>
    </lineage>
</organism>
<comment type="pathway">
    <text evidence="2">Amino-acid degradation; L-histidine degradation into L-glutamate; L-glutamate from N-formimidoyl-L-glutamate (transferase route): step 1/1.</text>
</comment>
<dbReference type="SMART" id="SM01222">
    <property type="entry name" value="FTCD_N"/>
    <property type="match status" value="1"/>
</dbReference>
<dbReference type="NCBIfam" id="TIGR02024">
    <property type="entry name" value="FtcD"/>
    <property type="match status" value="1"/>
</dbReference>
<evidence type="ECO:0000256" key="6">
    <source>
        <dbReference type="ARBA" id="ARBA00022808"/>
    </source>
</evidence>
<dbReference type="InterPro" id="IPR012886">
    <property type="entry name" value="Formiminotransferase_N"/>
</dbReference>
<comment type="caution">
    <text evidence="10">The sequence shown here is derived from an EMBL/GenBank/DDBJ whole genome shotgun (WGS) entry which is preliminary data.</text>
</comment>
<name>A0AA37BQ08_9ARCH</name>
<dbReference type="Proteomes" id="UP000632195">
    <property type="component" value="Unassembled WGS sequence"/>
</dbReference>
<evidence type="ECO:0000256" key="3">
    <source>
        <dbReference type="ARBA" id="ARBA00012252"/>
    </source>
</evidence>
<evidence type="ECO:0000313" key="10">
    <source>
        <dbReference type="EMBL" id="GGM67936.1"/>
    </source>
</evidence>
<feature type="domain" description="Formiminotransferase C-terminal subdomain" evidence="8">
    <location>
        <begin position="181"/>
        <end position="295"/>
    </location>
</feature>
<evidence type="ECO:0000256" key="7">
    <source>
        <dbReference type="ARBA" id="ARBA00022954"/>
    </source>
</evidence>
<dbReference type="InterPro" id="IPR037070">
    <property type="entry name" value="Formiminotransferase_C_sf"/>
</dbReference>
<dbReference type="InterPro" id="IPR022384">
    <property type="entry name" value="FormiminoTrfase_cat_dom_sf"/>
</dbReference>
<dbReference type="AlphaFoldDB" id="A0AA37BQ08"/>
<dbReference type="Pfam" id="PF02971">
    <property type="entry name" value="FTCD"/>
    <property type="match status" value="1"/>
</dbReference>
<keyword evidence="6" id="KW-0369">Histidine metabolism</keyword>
<reference evidence="10" key="2">
    <citation type="submission" date="2022-09" db="EMBL/GenBank/DDBJ databases">
        <authorList>
            <person name="Sun Q."/>
            <person name="Ohkuma M."/>
        </authorList>
    </citation>
    <scope>NUCLEOTIDE SEQUENCE</scope>
    <source>
        <strain evidence="10">JCM 13583</strain>
    </source>
</reference>
<dbReference type="EMBL" id="BMNY01000001">
    <property type="protein sequence ID" value="GGM67936.1"/>
    <property type="molecule type" value="Genomic_DNA"/>
</dbReference>
<dbReference type="InterPro" id="IPR037064">
    <property type="entry name" value="Formiminotransferase_N_sf"/>
</dbReference>
<gene>
    <name evidence="10" type="ORF">GCM10007108_02460</name>
</gene>
<keyword evidence="7" id="KW-0290">Folate-binding</keyword>
<dbReference type="SUPFAM" id="SSF55116">
    <property type="entry name" value="Formiminotransferase domain of formiminotransferase-cyclodeaminase"/>
    <property type="match status" value="2"/>
</dbReference>
<dbReference type="Gene3D" id="3.30.70.670">
    <property type="entry name" value="Formiminotransferase, C-terminal subdomain"/>
    <property type="match status" value="1"/>
</dbReference>